<dbReference type="PANTHER" id="PTHR10736:SF0">
    <property type="entry name" value="BESTROPHIN HOMOLOG"/>
    <property type="match status" value="1"/>
</dbReference>
<keyword evidence="6" id="KW-0869">Chloride channel</keyword>
<comment type="subcellular location">
    <subcellularLocation>
        <location evidence="6">Cell membrane</location>
        <topology evidence="6">Multi-pass membrane protein</topology>
    </subcellularLocation>
    <subcellularLocation>
        <location evidence="1">Membrane</location>
    </subcellularLocation>
</comment>
<evidence type="ECO:0000256" key="6">
    <source>
        <dbReference type="RuleBase" id="RU363126"/>
    </source>
</evidence>
<protein>
    <recommendedName>
        <fullName evidence="6">Bestrophin homolog</fullName>
    </recommendedName>
</protein>
<reference evidence="10" key="1">
    <citation type="submission" date="2017-02" db="UniProtKB">
        <authorList>
            <consortium name="WormBaseParasite"/>
        </authorList>
    </citation>
    <scope>IDENTIFICATION</scope>
</reference>
<dbReference type="Proteomes" id="UP000038040">
    <property type="component" value="Unplaced"/>
</dbReference>
<evidence type="ECO:0000256" key="5">
    <source>
        <dbReference type="ARBA" id="ARBA00034769"/>
    </source>
</evidence>
<keyword evidence="6" id="KW-0868">Chloride</keyword>
<dbReference type="WBParaSite" id="DME_0000043901-mRNA-1">
    <property type="protein sequence ID" value="DME_0000043901-mRNA-1"/>
    <property type="gene ID" value="DME_0000043901"/>
</dbReference>
<dbReference type="GO" id="GO:0005886">
    <property type="term" value="C:plasma membrane"/>
    <property type="evidence" value="ECO:0007669"/>
    <property type="project" value="UniProtKB-SubCell"/>
</dbReference>
<dbReference type="Proteomes" id="UP000274756">
    <property type="component" value="Unassembled WGS sequence"/>
</dbReference>
<comment type="function">
    <text evidence="6">Forms chloride channels.</text>
</comment>
<evidence type="ECO:0000256" key="1">
    <source>
        <dbReference type="ARBA" id="ARBA00004370"/>
    </source>
</evidence>
<evidence type="ECO:0000256" key="4">
    <source>
        <dbReference type="ARBA" id="ARBA00023136"/>
    </source>
</evidence>
<keyword evidence="6" id="KW-0406">Ion transport</keyword>
<evidence type="ECO:0000313" key="7">
    <source>
        <dbReference type="EMBL" id="VDN54826.1"/>
    </source>
</evidence>
<dbReference type="PANTHER" id="PTHR10736">
    <property type="entry name" value="BESTROPHIN"/>
    <property type="match status" value="1"/>
</dbReference>
<accession>A0A0N4U1F8</accession>
<dbReference type="OrthoDB" id="201595at2759"/>
<dbReference type="Pfam" id="PF01062">
    <property type="entry name" value="Bestrophin"/>
    <property type="match status" value="1"/>
</dbReference>
<keyword evidence="6" id="KW-0813">Transport</keyword>
<keyword evidence="6" id="KW-0407">Ion channel</keyword>
<dbReference type="GO" id="GO:0034707">
    <property type="term" value="C:chloride channel complex"/>
    <property type="evidence" value="ECO:0007669"/>
    <property type="project" value="UniProtKB-KW"/>
</dbReference>
<dbReference type="EMBL" id="UYYG01001151">
    <property type="protein sequence ID" value="VDN54826.1"/>
    <property type="molecule type" value="Genomic_DNA"/>
</dbReference>
<evidence type="ECO:0000256" key="3">
    <source>
        <dbReference type="ARBA" id="ARBA00022989"/>
    </source>
</evidence>
<keyword evidence="9" id="KW-1185">Reference proteome</keyword>
<keyword evidence="3" id="KW-1133">Transmembrane helix</keyword>
<comment type="similarity">
    <text evidence="5 6">Belongs to the anion channel-forming bestrophin (TC 1.A.46) family. Calcium-sensitive chloride channel subfamily.</text>
</comment>
<dbReference type="GO" id="GO:0005254">
    <property type="term" value="F:chloride channel activity"/>
    <property type="evidence" value="ECO:0007669"/>
    <property type="project" value="UniProtKB-KW"/>
</dbReference>
<evidence type="ECO:0000313" key="10">
    <source>
        <dbReference type="WBParaSite" id="DME_0000043901-mRNA-1"/>
    </source>
</evidence>
<evidence type="ECO:0000256" key="2">
    <source>
        <dbReference type="ARBA" id="ARBA00022692"/>
    </source>
</evidence>
<proteinExistence type="inferred from homology"/>
<dbReference type="InterPro" id="IPR000615">
    <property type="entry name" value="Bestrophin"/>
</dbReference>
<name>A0A0N4U1F8_DRAME</name>
<dbReference type="STRING" id="318479.A0A0N4U1F8"/>
<reference evidence="7 9" key="2">
    <citation type="submission" date="2018-11" db="EMBL/GenBank/DDBJ databases">
        <authorList>
            <consortium name="Pathogen Informatics"/>
        </authorList>
    </citation>
    <scope>NUCLEOTIDE SEQUENCE [LARGE SCALE GENOMIC DNA]</scope>
</reference>
<keyword evidence="2" id="KW-0812">Transmembrane</keyword>
<gene>
    <name evidence="7" type="ORF">DME_LOCUS4799</name>
</gene>
<dbReference type="AlphaFoldDB" id="A0A0N4U1F8"/>
<organism evidence="8 10">
    <name type="scientific">Dracunculus medinensis</name>
    <name type="common">Guinea worm</name>
    <dbReference type="NCBI Taxonomy" id="318479"/>
    <lineage>
        <taxon>Eukaryota</taxon>
        <taxon>Metazoa</taxon>
        <taxon>Ecdysozoa</taxon>
        <taxon>Nematoda</taxon>
        <taxon>Chromadorea</taxon>
        <taxon>Rhabditida</taxon>
        <taxon>Spirurina</taxon>
        <taxon>Dracunculoidea</taxon>
        <taxon>Dracunculidae</taxon>
        <taxon>Dracunculus</taxon>
    </lineage>
</organism>
<sequence length="95" mass="10683">MTLVQFVFYVGWMKAAEVLLNPLGEDDDDFEGNFLIDKNLATALCVVDDCRDDVPDIKADQFWKTGQVDQIYSQISVNDEIHPLVGSAVNARLDF</sequence>
<evidence type="ECO:0000313" key="9">
    <source>
        <dbReference type="Proteomes" id="UP000274756"/>
    </source>
</evidence>
<keyword evidence="4" id="KW-0472">Membrane</keyword>
<dbReference type="InterPro" id="IPR021134">
    <property type="entry name" value="Bestrophin-like"/>
</dbReference>
<evidence type="ECO:0000313" key="8">
    <source>
        <dbReference type="Proteomes" id="UP000038040"/>
    </source>
</evidence>
<keyword evidence="6" id="KW-1003">Cell membrane</keyword>